<dbReference type="InterPro" id="IPR015424">
    <property type="entry name" value="PyrdxlP-dep_Trfase"/>
</dbReference>
<dbReference type="InterPro" id="IPR015421">
    <property type="entry name" value="PyrdxlP-dep_Trfase_major"/>
</dbReference>
<comment type="cofactor">
    <cofactor evidence="1">
        <name>pyridoxal 5'-phosphate</name>
        <dbReference type="ChEBI" id="CHEBI:597326"/>
    </cofactor>
</comment>
<dbReference type="PANTHER" id="PTHR13693:SF2">
    <property type="entry name" value="SERINE PALMITOYLTRANSFERASE 1"/>
    <property type="match status" value="1"/>
</dbReference>
<keyword evidence="3" id="KW-0808">Transferase</keyword>
<feature type="region of interest" description="Disordered" evidence="6">
    <location>
        <begin position="103"/>
        <end position="137"/>
    </location>
</feature>
<proteinExistence type="inferred from homology"/>
<gene>
    <name evidence="7" type="ORF">Adt_03277</name>
</gene>
<dbReference type="EMBL" id="JBFOLK010000001">
    <property type="protein sequence ID" value="KAL2542299.1"/>
    <property type="molecule type" value="Genomic_DNA"/>
</dbReference>
<evidence type="ECO:0000256" key="2">
    <source>
        <dbReference type="ARBA" id="ARBA00008392"/>
    </source>
</evidence>
<evidence type="ECO:0000256" key="4">
    <source>
        <dbReference type="ARBA" id="ARBA00022898"/>
    </source>
</evidence>
<organism evidence="7 8">
    <name type="scientific">Abeliophyllum distichum</name>
    <dbReference type="NCBI Taxonomy" id="126358"/>
    <lineage>
        <taxon>Eukaryota</taxon>
        <taxon>Viridiplantae</taxon>
        <taxon>Streptophyta</taxon>
        <taxon>Embryophyta</taxon>
        <taxon>Tracheophyta</taxon>
        <taxon>Spermatophyta</taxon>
        <taxon>Magnoliopsida</taxon>
        <taxon>eudicotyledons</taxon>
        <taxon>Gunneridae</taxon>
        <taxon>Pentapetalae</taxon>
        <taxon>asterids</taxon>
        <taxon>lamiids</taxon>
        <taxon>Lamiales</taxon>
        <taxon>Oleaceae</taxon>
        <taxon>Forsythieae</taxon>
        <taxon>Abeliophyllum</taxon>
    </lineage>
</organism>
<evidence type="ECO:0000256" key="1">
    <source>
        <dbReference type="ARBA" id="ARBA00001933"/>
    </source>
</evidence>
<name>A0ABD1VY23_9LAMI</name>
<accession>A0ABD1VY23</accession>
<keyword evidence="4" id="KW-0663">Pyridoxal phosphate</keyword>
<keyword evidence="8" id="KW-1185">Reference proteome</keyword>
<dbReference type="GO" id="GO:0016740">
    <property type="term" value="F:transferase activity"/>
    <property type="evidence" value="ECO:0007669"/>
    <property type="project" value="UniProtKB-KW"/>
</dbReference>
<dbReference type="SUPFAM" id="SSF53383">
    <property type="entry name" value="PLP-dependent transferases"/>
    <property type="match status" value="1"/>
</dbReference>
<keyword evidence="5" id="KW-0012">Acyltransferase</keyword>
<dbReference type="Proteomes" id="UP001604336">
    <property type="component" value="Unassembled WGS sequence"/>
</dbReference>
<dbReference type="InterPro" id="IPR050087">
    <property type="entry name" value="AON_synthase_class-II"/>
</dbReference>
<evidence type="ECO:0000313" key="8">
    <source>
        <dbReference type="Proteomes" id="UP001604336"/>
    </source>
</evidence>
<evidence type="ECO:0000256" key="3">
    <source>
        <dbReference type="ARBA" id="ARBA00022679"/>
    </source>
</evidence>
<evidence type="ECO:0000256" key="5">
    <source>
        <dbReference type="ARBA" id="ARBA00023315"/>
    </source>
</evidence>
<protein>
    <submittedName>
        <fullName evidence="7">Long chain base biosynthesis protein 1</fullName>
    </submittedName>
</protein>
<comment type="caution">
    <text evidence="7">The sequence shown here is derived from an EMBL/GenBank/DDBJ whole genome shotgun (WGS) entry which is preliminary data.</text>
</comment>
<evidence type="ECO:0000256" key="6">
    <source>
        <dbReference type="SAM" id="MobiDB-lite"/>
    </source>
</evidence>
<reference evidence="8" key="1">
    <citation type="submission" date="2024-07" db="EMBL/GenBank/DDBJ databases">
        <title>Two chromosome-level genome assemblies of Korean endemic species Abeliophyllum distichum and Forsythia ovata (Oleaceae).</title>
        <authorList>
            <person name="Jang H."/>
        </authorList>
    </citation>
    <scope>NUCLEOTIDE SEQUENCE [LARGE SCALE GENOMIC DNA]</scope>
</reference>
<evidence type="ECO:0000313" key="7">
    <source>
        <dbReference type="EMBL" id="KAL2542299.1"/>
    </source>
</evidence>
<dbReference type="Gene3D" id="3.40.640.10">
    <property type="entry name" value="Type I PLP-dependent aspartate aminotransferase-like (Major domain)"/>
    <property type="match status" value="1"/>
</dbReference>
<dbReference type="PANTHER" id="PTHR13693">
    <property type="entry name" value="CLASS II AMINOTRANSFERASE/8-AMINO-7-OXONONANOATE SYNTHASE"/>
    <property type="match status" value="1"/>
</dbReference>
<sequence>MIAYGVKQESCTKAVEKYGVGSCGPRRFYGTIDVHLDCEARIAKFLGTSNSILYAYGLSTMFSIIPAFSKKDDIIVAVGTDSDTSTDNQDIPELPHAHSKELTHVHEEEQQQPQLQMPLRRSNKERTNAILGDYPRT</sequence>
<dbReference type="AlphaFoldDB" id="A0ABD1VY23"/>
<comment type="similarity">
    <text evidence="2">Belongs to the class-II pyridoxal-phosphate-dependent aminotransferase family.</text>
</comment>